<accession>A0A553HSQ5</accession>
<dbReference type="GO" id="GO:0004497">
    <property type="term" value="F:monooxygenase activity"/>
    <property type="evidence" value="ECO:0007669"/>
    <property type="project" value="InterPro"/>
</dbReference>
<dbReference type="GO" id="GO:0008171">
    <property type="term" value="F:O-methyltransferase activity"/>
    <property type="evidence" value="ECO:0007669"/>
    <property type="project" value="InterPro"/>
</dbReference>
<sequence length="1189" mass="134949">MGPNNILSTSEDRQQSAEVVTEALAKVNLQLTQCLDTLNSLGYKLPNALHDHDLLPNFEHLRLAAQVVDQVHKIQVLVDPPVLILADHFLGYARSKCLSAVVQQGVPDALNEGPMSVTTLARLTSSRADRLGQMMNILCTEGVFTFDESSGHYSNSPASSLLSSTHWTQWHNWVALYVGQFYDIARGIPESLRENASRTASQVNYDTDDDMFTFFRCQEWASQLHRTLGGGAVAQLPGILEDYPWHEVSGELVMDIGGGGGDFIAGLLRRHSTMQGGLFDQPHIADLVRGSLTPGGKFHEILDQFQSHNVVGGDFFKSVPKCTVYTMKWCLHDWNDSDAARILRSVRENMILKPVSRLIVLESVLSDRYSDRLSQYADINMMMTIGGRERSEQEWRHLATSSGWHVAGIWDLRRAWVKALELRPAPKIEIHKLDYFGDLDTNKASIKKFLKREKKKKGKGSMTIVAMGEVVHGDVPYDGRVIIYIIKADPTNYINYIKPLMLAQELELDHVISVIDTRLEWFYSIHPERYVPALKDWCSTTERELVVFESTACLQHLAEQYDPRGLWRGSNAAEKAAVFTWTAYQTAGLGHAIRTVKLPKSSQRQWLSKFRVTLLPVQHSELMSRLHENCVKQWQILEARLSLPDQGYIALPDRPTIADISYFPFAMPWMFKLLNVDIRDYPKVQSWGERMAARPAIKRVLEAGPTKYRFCIVSWPLNRYLVIKCPIFALDGTRSTPIPTCPYTWPDGQGDIAKFLSGERHRKEWAQVLGNVYRIWSGMTPEIVLTTPQDVKVVFKDSDLHSKAVNNDAGWLMGELLGKCLGLITGDNWRCFHATLAGDFKFSDASSFWPSISRLIAEHLSALSEQPGLIEGRLNPTTDLRLLPFWITAEYIYGPLDSSSRHELKMLIPLADSLFKRVIQGGWTRYAWSKYFPTRTNRDLKKFKNGWGKVNDTLYTKCIMKIPNAPVVQIYQAMDKGIITREQGLQTLHEMLFANLDVTIGGLSWNLLFLASEPDVQADLRDEIRRAQAETEDAAIGLEKYIMSPSSLLAASILESARLKPAAAFSIPQAAPTDRVVGGFLIPAGTNFIVDTYAINVENPYWGTDRGQYRPSRFKERKAWEMRYNYWRFGFGPRQCLGKHLADVIIRSVIAHLVEHYHLSMMYASTWERNPETWILESNTELRCEKIER</sequence>
<keyword evidence="6" id="KW-0349">Heme</keyword>
<evidence type="ECO:0000256" key="3">
    <source>
        <dbReference type="ARBA" id="ARBA00022691"/>
    </source>
</evidence>
<evidence type="ECO:0000256" key="1">
    <source>
        <dbReference type="ARBA" id="ARBA00022603"/>
    </source>
</evidence>
<dbReference type="STRING" id="2512241.A0A553HSQ5"/>
<dbReference type="SUPFAM" id="SSF48264">
    <property type="entry name" value="Cytochrome P450"/>
    <property type="match status" value="1"/>
</dbReference>
<keyword evidence="1" id="KW-0489">Methyltransferase</keyword>
<evidence type="ECO:0000313" key="8">
    <source>
        <dbReference type="EMBL" id="TRX90964.1"/>
    </source>
</evidence>
<evidence type="ECO:0000256" key="4">
    <source>
        <dbReference type="ARBA" id="ARBA00022723"/>
    </source>
</evidence>
<dbReference type="PROSITE" id="PS51683">
    <property type="entry name" value="SAM_OMT_II"/>
    <property type="match status" value="1"/>
</dbReference>
<dbReference type="InterPro" id="IPR036396">
    <property type="entry name" value="Cyt_P450_sf"/>
</dbReference>
<dbReference type="InterPro" id="IPR010987">
    <property type="entry name" value="Glutathione-S-Trfase_C-like"/>
</dbReference>
<comment type="caution">
    <text evidence="8">The sequence shown here is derived from an EMBL/GenBank/DDBJ whole genome shotgun (WGS) entry which is preliminary data.</text>
</comment>
<gene>
    <name evidence="8" type="ORF">FHL15_008169</name>
</gene>
<dbReference type="Gene3D" id="1.20.1050.130">
    <property type="match status" value="1"/>
</dbReference>
<protein>
    <recommendedName>
        <fullName evidence="7">GST C-terminal domain-containing protein</fullName>
    </recommendedName>
</protein>
<dbReference type="Gene3D" id="3.40.50.150">
    <property type="entry name" value="Vaccinia Virus protein VP39"/>
    <property type="match status" value="1"/>
</dbReference>
<dbReference type="PRINTS" id="PR00463">
    <property type="entry name" value="EP450I"/>
</dbReference>
<keyword evidence="9" id="KW-1185">Reference proteome</keyword>
<dbReference type="InterPro" id="IPR012967">
    <property type="entry name" value="COMT_dimerisation"/>
</dbReference>
<evidence type="ECO:0000313" key="9">
    <source>
        <dbReference type="Proteomes" id="UP000319160"/>
    </source>
</evidence>
<keyword evidence="2" id="KW-0808">Transferase</keyword>
<dbReference type="SUPFAM" id="SSF47616">
    <property type="entry name" value="GST C-terminal domain-like"/>
    <property type="match status" value="1"/>
</dbReference>
<dbReference type="EMBL" id="VFLP01000050">
    <property type="protein sequence ID" value="TRX90964.1"/>
    <property type="molecule type" value="Genomic_DNA"/>
</dbReference>
<dbReference type="Gene3D" id="1.10.10.10">
    <property type="entry name" value="Winged helix-like DNA-binding domain superfamily/Winged helix DNA-binding domain"/>
    <property type="match status" value="1"/>
</dbReference>
<evidence type="ECO:0000259" key="7">
    <source>
        <dbReference type="PROSITE" id="PS50405"/>
    </source>
</evidence>
<dbReference type="Pfam" id="PF08100">
    <property type="entry name" value="Dimerisation"/>
    <property type="match status" value="1"/>
</dbReference>
<reference evidence="9" key="1">
    <citation type="submission" date="2019-06" db="EMBL/GenBank/DDBJ databases">
        <title>Draft genome sequence of the griseofulvin-producing fungus Xylaria cubensis strain G536.</title>
        <authorList>
            <person name="Mead M.E."/>
            <person name="Raja H.A."/>
            <person name="Steenwyk J.L."/>
            <person name="Knowles S.L."/>
            <person name="Oberlies N.H."/>
            <person name="Rokas A."/>
        </authorList>
    </citation>
    <scope>NUCLEOTIDE SEQUENCE [LARGE SCALE GENOMIC DNA]</scope>
    <source>
        <strain evidence="9">G536</strain>
    </source>
</reference>
<dbReference type="InterPro" id="IPR002401">
    <property type="entry name" value="Cyt_P450_E_grp-I"/>
</dbReference>
<dbReference type="InterPro" id="IPR001077">
    <property type="entry name" value="COMT_C"/>
</dbReference>
<dbReference type="InterPro" id="IPR036388">
    <property type="entry name" value="WH-like_DNA-bd_sf"/>
</dbReference>
<feature type="domain" description="GST C-terminal" evidence="7">
    <location>
        <begin position="571"/>
        <end position="710"/>
    </location>
</feature>
<evidence type="ECO:0000256" key="2">
    <source>
        <dbReference type="ARBA" id="ARBA00022679"/>
    </source>
</evidence>
<evidence type="ECO:0000256" key="6">
    <source>
        <dbReference type="PIRSR" id="PIRSR602401-1"/>
    </source>
</evidence>
<dbReference type="Proteomes" id="UP000319160">
    <property type="component" value="Unassembled WGS sequence"/>
</dbReference>
<dbReference type="PANTHER" id="PTHR43712:SF2">
    <property type="entry name" value="O-METHYLTRANSFERASE CICE"/>
    <property type="match status" value="1"/>
</dbReference>
<keyword evidence="3" id="KW-0949">S-adenosyl-L-methionine</keyword>
<keyword evidence="5 6" id="KW-0408">Iron</keyword>
<dbReference type="GO" id="GO:0032259">
    <property type="term" value="P:methylation"/>
    <property type="evidence" value="ECO:0007669"/>
    <property type="project" value="UniProtKB-KW"/>
</dbReference>
<evidence type="ECO:0000256" key="5">
    <source>
        <dbReference type="ARBA" id="ARBA00023004"/>
    </source>
</evidence>
<dbReference type="InterPro" id="IPR036249">
    <property type="entry name" value="Thioredoxin-like_sf"/>
</dbReference>
<dbReference type="GO" id="GO:0005506">
    <property type="term" value="F:iron ion binding"/>
    <property type="evidence" value="ECO:0007669"/>
    <property type="project" value="InterPro"/>
</dbReference>
<dbReference type="SUPFAM" id="SSF53335">
    <property type="entry name" value="S-adenosyl-L-methionine-dependent methyltransferases"/>
    <property type="match status" value="1"/>
</dbReference>
<dbReference type="InterPro" id="IPR036390">
    <property type="entry name" value="WH_DNA-bd_sf"/>
</dbReference>
<proteinExistence type="predicted"/>
<dbReference type="SUPFAM" id="SSF52833">
    <property type="entry name" value="Thioredoxin-like"/>
    <property type="match status" value="1"/>
</dbReference>
<dbReference type="PANTHER" id="PTHR43712">
    <property type="entry name" value="PUTATIVE (AFU_ORTHOLOGUE AFUA_4G14580)-RELATED"/>
    <property type="match status" value="1"/>
</dbReference>
<dbReference type="InterPro" id="IPR017972">
    <property type="entry name" value="Cyt_P450_CS"/>
</dbReference>
<dbReference type="SUPFAM" id="SSF46785">
    <property type="entry name" value="Winged helix' DNA-binding domain"/>
    <property type="match status" value="1"/>
</dbReference>
<dbReference type="InterPro" id="IPR036282">
    <property type="entry name" value="Glutathione-S-Trfase_C_sf"/>
</dbReference>
<dbReference type="InterPro" id="IPR029063">
    <property type="entry name" value="SAM-dependent_MTases_sf"/>
</dbReference>
<dbReference type="Pfam" id="PF00067">
    <property type="entry name" value="p450"/>
    <property type="match status" value="1"/>
</dbReference>
<dbReference type="GO" id="GO:0020037">
    <property type="term" value="F:heme binding"/>
    <property type="evidence" value="ECO:0007669"/>
    <property type="project" value="InterPro"/>
</dbReference>
<comment type="cofactor">
    <cofactor evidence="6">
        <name>heme</name>
        <dbReference type="ChEBI" id="CHEBI:30413"/>
    </cofactor>
</comment>
<organism evidence="8 9">
    <name type="scientific">Xylaria flabelliformis</name>
    <dbReference type="NCBI Taxonomy" id="2512241"/>
    <lineage>
        <taxon>Eukaryota</taxon>
        <taxon>Fungi</taxon>
        <taxon>Dikarya</taxon>
        <taxon>Ascomycota</taxon>
        <taxon>Pezizomycotina</taxon>
        <taxon>Sordariomycetes</taxon>
        <taxon>Xylariomycetidae</taxon>
        <taxon>Xylariales</taxon>
        <taxon>Xylariaceae</taxon>
        <taxon>Xylaria</taxon>
    </lineage>
</organism>
<dbReference type="InterPro" id="IPR016461">
    <property type="entry name" value="COMT-like"/>
</dbReference>
<dbReference type="InterPro" id="IPR001128">
    <property type="entry name" value="Cyt_P450"/>
</dbReference>
<dbReference type="AlphaFoldDB" id="A0A553HSQ5"/>
<dbReference type="Gene3D" id="1.10.630.10">
    <property type="entry name" value="Cytochrome P450"/>
    <property type="match status" value="1"/>
</dbReference>
<dbReference type="GO" id="GO:0046983">
    <property type="term" value="F:protein dimerization activity"/>
    <property type="evidence" value="ECO:0007669"/>
    <property type="project" value="InterPro"/>
</dbReference>
<keyword evidence="4 6" id="KW-0479">Metal-binding</keyword>
<dbReference type="CDD" id="cd20615">
    <property type="entry name" value="CYP_GliC-like"/>
    <property type="match status" value="1"/>
</dbReference>
<dbReference type="PROSITE" id="PS00086">
    <property type="entry name" value="CYTOCHROME_P450"/>
    <property type="match status" value="1"/>
</dbReference>
<name>A0A553HSQ5_9PEZI</name>
<dbReference type="GO" id="GO:0016705">
    <property type="term" value="F:oxidoreductase activity, acting on paired donors, with incorporation or reduction of molecular oxygen"/>
    <property type="evidence" value="ECO:0007669"/>
    <property type="project" value="InterPro"/>
</dbReference>
<dbReference type="PROSITE" id="PS50405">
    <property type="entry name" value="GST_CTER"/>
    <property type="match status" value="1"/>
</dbReference>
<dbReference type="Pfam" id="PF00891">
    <property type="entry name" value="Methyltransf_2"/>
    <property type="match status" value="1"/>
</dbReference>
<dbReference type="OrthoDB" id="2789670at2759"/>
<feature type="binding site" description="axial binding residue" evidence="6">
    <location>
        <position position="1136"/>
    </location>
    <ligand>
        <name>heme</name>
        <dbReference type="ChEBI" id="CHEBI:30413"/>
    </ligand>
    <ligandPart>
        <name>Fe</name>
        <dbReference type="ChEBI" id="CHEBI:18248"/>
    </ligandPart>
</feature>